<accession>A0ABU2BVF7</accession>
<evidence type="ECO:0000313" key="2">
    <source>
        <dbReference type="EMBL" id="MDR7362626.1"/>
    </source>
</evidence>
<dbReference type="Proteomes" id="UP001183648">
    <property type="component" value="Unassembled WGS sequence"/>
</dbReference>
<sequence>MTTILRTPAATGTTLSRTSARFGLAFSVGQVGVMVAMATLVLPRGGRLGMDPTEWGQRVLDAEQWFRLGNYVFLLAGMLLLGFLGVVHERLRRVDPSGVLSTVAVGAGVVVSFVWPYAAILHDVAIEAAGTGADPRMLAGWDSVAPYSLAFSAVPRIFFVGALVLGLRRAGTAPRLQRVGVALLPLFLVGSATLVLGAAFPVLALSTLAYEIWVGALAWHWLRHD</sequence>
<keyword evidence="3" id="KW-1185">Reference proteome</keyword>
<name>A0ABU2BVF7_9ACTN</name>
<gene>
    <name evidence="2" type="ORF">J2S63_002179</name>
</gene>
<evidence type="ECO:0000313" key="3">
    <source>
        <dbReference type="Proteomes" id="UP001183648"/>
    </source>
</evidence>
<feature type="transmembrane region" description="Helical" evidence="1">
    <location>
        <begin position="99"/>
        <end position="118"/>
    </location>
</feature>
<feature type="transmembrane region" description="Helical" evidence="1">
    <location>
        <begin position="179"/>
        <end position="196"/>
    </location>
</feature>
<keyword evidence="1" id="KW-1133">Transmembrane helix</keyword>
<feature type="transmembrane region" description="Helical" evidence="1">
    <location>
        <begin position="68"/>
        <end position="87"/>
    </location>
</feature>
<keyword evidence="1" id="KW-0472">Membrane</keyword>
<proteinExistence type="predicted"/>
<reference evidence="2 3" key="1">
    <citation type="submission" date="2023-07" db="EMBL/GenBank/DDBJ databases">
        <title>Sequencing the genomes of 1000 actinobacteria strains.</title>
        <authorList>
            <person name="Klenk H.-P."/>
        </authorList>
    </citation>
    <scope>NUCLEOTIDE SEQUENCE [LARGE SCALE GENOMIC DNA]</scope>
    <source>
        <strain evidence="2 3">DSM 19426</strain>
    </source>
</reference>
<evidence type="ECO:0000256" key="1">
    <source>
        <dbReference type="SAM" id="Phobius"/>
    </source>
</evidence>
<organism evidence="2 3">
    <name type="scientific">Nocardioides marmoribigeumensis</name>
    <dbReference type="NCBI Taxonomy" id="433649"/>
    <lineage>
        <taxon>Bacteria</taxon>
        <taxon>Bacillati</taxon>
        <taxon>Actinomycetota</taxon>
        <taxon>Actinomycetes</taxon>
        <taxon>Propionibacteriales</taxon>
        <taxon>Nocardioidaceae</taxon>
        <taxon>Nocardioides</taxon>
    </lineage>
</organism>
<dbReference type="RefSeq" id="WP_310301931.1">
    <property type="nucleotide sequence ID" value="NZ_BAAAPS010000008.1"/>
</dbReference>
<dbReference type="EMBL" id="JAVDYG010000001">
    <property type="protein sequence ID" value="MDR7362626.1"/>
    <property type="molecule type" value="Genomic_DNA"/>
</dbReference>
<evidence type="ECO:0008006" key="4">
    <source>
        <dbReference type="Google" id="ProtNLM"/>
    </source>
</evidence>
<feature type="transmembrane region" description="Helical" evidence="1">
    <location>
        <begin position="21"/>
        <end position="42"/>
    </location>
</feature>
<comment type="caution">
    <text evidence="2">The sequence shown here is derived from an EMBL/GenBank/DDBJ whole genome shotgun (WGS) entry which is preliminary data.</text>
</comment>
<feature type="transmembrane region" description="Helical" evidence="1">
    <location>
        <begin position="144"/>
        <end position="167"/>
    </location>
</feature>
<keyword evidence="1" id="KW-0812">Transmembrane</keyword>
<protein>
    <recommendedName>
        <fullName evidence="4">DUF4386 family protein</fullName>
    </recommendedName>
</protein>